<dbReference type="Pfam" id="PF03466">
    <property type="entry name" value="LysR_substrate"/>
    <property type="match status" value="1"/>
</dbReference>
<dbReference type="FunFam" id="1.10.10.10:FF:000001">
    <property type="entry name" value="LysR family transcriptional regulator"/>
    <property type="match status" value="1"/>
</dbReference>
<dbReference type="SUPFAM" id="SSF53850">
    <property type="entry name" value="Periplasmic binding protein-like II"/>
    <property type="match status" value="1"/>
</dbReference>
<keyword evidence="4" id="KW-0804">Transcription</keyword>
<evidence type="ECO:0000313" key="7">
    <source>
        <dbReference type="Proteomes" id="UP000811899"/>
    </source>
</evidence>
<keyword evidence="7" id="KW-1185">Reference proteome</keyword>
<comment type="caution">
    <text evidence="6">The sequence shown here is derived from an EMBL/GenBank/DDBJ whole genome shotgun (WGS) entry which is preliminary data.</text>
</comment>
<evidence type="ECO:0000259" key="5">
    <source>
        <dbReference type="PROSITE" id="PS50931"/>
    </source>
</evidence>
<name>A0AAW4L6J3_9BACT</name>
<dbReference type="PANTHER" id="PTHR30126:SF91">
    <property type="entry name" value="LYSR FAMILY TRANSCRIPTIONAL REGULATOR"/>
    <property type="match status" value="1"/>
</dbReference>
<dbReference type="Proteomes" id="UP000811899">
    <property type="component" value="Unassembled WGS sequence"/>
</dbReference>
<organism evidence="6 7">
    <name type="scientific">Geoanaerobacter pelophilus</name>
    <dbReference type="NCBI Taxonomy" id="60036"/>
    <lineage>
        <taxon>Bacteria</taxon>
        <taxon>Pseudomonadati</taxon>
        <taxon>Thermodesulfobacteriota</taxon>
        <taxon>Desulfuromonadia</taxon>
        <taxon>Geobacterales</taxon>
        <taxon>Geobacteraceae</taxon>
        <taxon>Geoanaerobacter</taxon>
    </lineage>
</organism>
<evidence type="ECO:0000256" key="2">
    <source>
        <dbReference type="ARBA" id="ARBA00023015"/>
    </source>
</evidence>
<dbReference type="PANTHER" id="PTHR30126">
    <property type="entry name" value="HTH-TYPE TRANSCRIPTIONAL REGULATOR"/>
    <property type="match status" value="1"/>
</dbReference>
<dbReference type="EMBL" id="JAHCVJ010000002">
    <property type="protein sequence ID" value="MBT0664195.1"/>
    <property type="molecule type" value="Genomic_DNA"/>
</dbReference>
<keyword evidence="3" id="KW-0238">DNA-binding</keyword>
<proteinExistence type="inferred from homology"/>
<dbReference type="InterPro" id="IPR036388">
    <property type="entry name" value="WH-like_DNA-bd_sf"/>
</dbReference>
<sequence length="300" mass="32230">MNIKQLEVLVAIAESGSFSKGAEATCITQSTASQHIAALELSAGVKLLDRTGRGAVPTEAGKTLLISAKQVLAALRNTEQAMRRFRRGEHVELRVAGSSIPGTYLLPEVVVALRKQAPGITVCAEIRDSNEALLLLKEESVELAIVGIVPDDRFFESEVVGSDTMRLVVKQGHHWGEQRRIALAELKSEFLVAREQGSGTGRAVAALLRSAGVSEKELKIGAVFSSSEAVKQAVLAGCGPAFLSEFAVAGELANGELAAVDVDNIDLKRSFSLVWRRGRSLSPAAEMFRAALREKMQERR</sequence>
<dbReference type="Gene3D" id="3.40.190.10">
    <property type="entry name" value="Periplasmic binding protein-like II"/>
    <property type="match status" value="2"/>
</dbReference>
<dbReference type="InterPro" id="IPR005119">
    <property type="entry name" value="LysR_subst-bd"/>
</dbReference>
<dbReference type="PROSITE" id="PS50931">
    <property type="entry name" value="HTH_LYSR"/>
    <property type="match status" value="1"/>
</dbReference>
<keyword evidence="2" id="KW-0805">Transcription regulation</keyword>
<dbReference type="SUPFAM" id="SSF46785">
    <property type="entry name" value="Winged helix' DNA-binding domain"/>
    <property type="match status" value="1"/>
</dbReference>
<evidence type="ECO:0000256" key="4">
    <source>
        <dbReference type="ARBA" id="ARBA00023163"/>
    </source>
</evidence>
<dbReference type="Gene3D" id="1.10.10.10">
    <property type="entry name" value="Winged helix-like DNA-binding domain superfamily/Winged helix DNA-binding domain"/>
    <property type="match status" value="1"/>
</dbReference>
<accession>A0AAW4L6J3</accession>
<dbReference type="InterPro" id="IPR036390">
    <property type="entry name" value="WH_DNA-bd_sf"/>
</dbReference>
<dbReference type="GO" id="GO:0003700">
    <property type="term" value="F:DNA-binding transcription factor activity"/>
    <property type="evidence" value="ECO:0007669"/>
    <property type="project" value="InterPro"/>
</dbReference>
<dbReference type="InterPro" id="IPR000847">
    <property type="entry name" value="LysR_HTH_N"/>
</dbReference>
<dbReference type="GO" id="GO:0000976">
    <property type="term" value="F:transcription cis-regulatory region binding"/>
    <property type="evidence" value="ECO:0007669"/>
    <property type="project" value="TreeGrafter"/>
</dbReference>
<evidence type="ECO:0000256" key="3">
    <source>
        <dbReference type="ARBA" id="ARBA00023125"/>
    </source>
</evidence>
<gene>
    <name evidence="6" type="ORF">KI809_07755</name>
</gene>
<evidence type="ECO:0000313" key="6">
    <source>
        <dbReference type="EMBL" id="MBT0664195.1"/>
    </source>
</evidence>
<reference evidence="6 7" key="1">
    <citation type="submission" date="2021-05" db="EMBL/GenBank/DDBJ databases">
        <title>The draft genome of Geobacter pelophilus DSM 12255.</title>
        <authorList>
            <person name="Xu Z."/>
            <person name="Masuda Y."/>
            <person name="Itoh H."/>
            <person name="Senoo K."/>
        </authorList>
    </citation>
    <scope>NUCLEOTIDE SEQUENCE [LARGE SCALE GENOMIC DNA]</scope>
    <source>
        <strain evidence="6 7">DSM 12255</strain>
    </source>
</reference>
<dbReference type="AlphaFoldDB" id="A0AAW4L6J3"/>
<comment type="similarity">
    <text evidence="1">Belongs to the LysR transcriptional regulatory family.</text>
</comment>
<dbReference type="Pfam" id="PF00126">
    <property type="entry name" value="HTH_1"/>
    <property type="match status" value="1"/>
</dbReference>
<evidence type="ECO:0000256" key="1">
    <source>
        <dbReference type="ARBA" id="ARBA00009437"/>
    </source>
</evidence>
<protein>
    <submittedName>
        <fullName evidence="6">LysR family transcriptional regulator</fullName>
    </submittedName>
</protein>
<dbReference type="RefSeq" id="WP_214170955.1">
    <property type="nucleotide sequence ID" value="NZ_JAHCVJ010000002.1"/>
</dbReference>
<feature type="domain" description="HTH lysR-type" evidence="5">
    <location>
        <begin position="1"/>
        <end position="58"/>
    </location>
</feature>